<organism evidence="1 2">
    <name type="scientific">Mycolicibacter longobardus</name>
    <dbReference type="NCBI Taxonomy" id="1108812"/>
    <lineage>
        <taxon>Bacteria</taxon>
        <taxon>Bacillati</taxon>
        <taxon>Actinomycetota</taxon>
        <taxon>Actinomycetes</taxon>
        <taxon>Mycobacteriales</taxon>
        <taxon>Mycobacteriaceae</taxon>
        <taxon>Mycolicibacter</taxon>
    </lineage>
</organism>
<accession>A0A1X1YCR3</accession>
<name>A0A1X1YCR3_9MYCO</name>
<keyword evidence="2" id="KW-1185">Reference proteome</keyword>
<sequence>MGVASVPIDPAKLSVRPALLHAHASRVADATDVSRTFAARHAGYLGDCAAAWAGASAEALAELTAHWEATDERLHGRVHAFSEAMREGGRHYRAMEEEHARMFTVLVPRGPGAS</sequence>
<dbReference type="Proteomes" id="UP000193866">
    <property type="component" value="Unassembled WGS sequence"/>
</dbReference>
<dbReference type="AlphaFoldDB" id="A0A1X1YCR3"/>
<reference evidence="1 2" key="1">
    <citation type="submission" date="2016-01" db="EMBL/GenBank/DDBJ databases">
        <title>The new phylogeny of the genus Mycobacterium.</title>
        <authorList>
            <person name="Tarcisio F."/>
            <person name="Conor M."/>
            <person name="Antonella G."/>
            <person name="Elisabetta G."/>
            <person name="Giulia F.S."/>
            <person name="Sara T."/>
            <person name="Anna F."/>
            <person name="Clotilde B."/>
            <person name="Roberto B."/>
            <person name="Veronica D.S."/>
            <person name="Fabio R."/>
            <person name="Monica P."/>
            <person name="Olivier J."/>
            <person name="Enrico T."/>
            <person name="Nicola S."/>
        </authorList>
    </citation>
    <scope>NUCLEOTIDE SEQUENCE [LARGE SCALE GENOMIC DNA]</scope>
    <source>
        <strain evidence="1 2">DSM 45394</strain>
    </source>
</reference>
<dbReference type="InterPro" id="IPR036689">
    <property type="entry name" value="ESAT-6-like_sf"/>
</dbReference>
<gene>
    <name evidence="1" type="ORF">AWC16_18650</name>
</gene>
<protein>
    <recommendedName>
        <fullName evidence="3">WXG100 family type VII secretion target</fullName>
    </recommendedName>
</protein>
<comment type="caution">
    <text evidence="1">The sequence shown here is derived from an EMBL/GenBank/DDBJ whole genome shotgun (WGS) entry which is preliminary data.</text>
</comment>
<evidence type="ECO:0000313" key="2">
    <source>
        <dbReference type="Proteomes" id="UP000193866"/>
    </source>
</evidence>
<dbReference type="Gene3D" id="1.10.287.1060">
    <property type="entry name" value="ESAT-6-like"/>
    <property type="match status" value="1"/>
</dbReference>
<evidence type="ECO:0000313" key="1">
    <source>
        <dbReference type="EMBL" id="ORW08831.1"/>
    </source>
</evidence>
<dbReference type="EMBL" id="LQPG01000033">
    <property type="protein sequence ID" value="ORW08831.1"/>
    <property type="molecule type" value="Genomic_DNA"/>
</dbReference>
<dbReference type="STRING" id="1108812.AWC16_18650"/>
<proteinExistence type="predicted"/>
<evidence type="ECO:0008006" key="3">
    <source>
        <dbReference type="Google" id="ProtNLM"/>
    </source>
</evidence>
<dbReference type="SUPFAM" id="SSF140453">
    <property type="entry name" value="EsxAB dimer-like"/>
    <property type="match status" value="1"/>
</dbReference>